<dbReference type="AlphaFoldDB" id="X0S7E9"/>
<protein>
    <submittedName>
        <fullName evidence="1">Uncharacterized protein</fullName>
    </submittedName>
</protein>
<accession>X0S7E9</accession>
<organism evidence="1">
    <name type="scientific">marine sediment metagenome</name>
    <dbReference type="NCBI Taxonomy" id="412755"/>
    <lineage>
        <taxon>unclassified sequences</taxon>
        <taxon>metagenomes</taxon>
        <taxon>ecological metagenomes</taxon>
    </lineage>
</organism>
<dbReference type="EMBL" id="BARS01001836">
    <property type="protein sequence ID" value="GAF76934.1"/>
    <property type="molecule type" value="Genomic_DNA"/>
</dbReference>
<comment type="caution">
    <text evidence="1">The sequence shown here is derived from an EMBL/GenBank/DDBJ whole genome shotgun (WGS) entry which is preliminary data.</text>
</comment>
<gene>
    <name evidence="1" type="ORF">S01H1_03351</name>
</gene>
<sequence length="139" mass="14561">MASFVKFYAFAGDLMQGLHDLQAAGDVVKVYLTNAAPSVSADSIKTDLAEISAENGYPAGGTDIQNDVSESGGTASMTGVDVVFTASGGTFGPFRYAVLYNDTATDDPLIGYWDYGSSITPADPETFTVDFTTTIIDIT</sequence>
<name>X0S7E9_9ZZZZ</name>
<evidence type="ECO:0000313" key="1">
    <source>
        <dbReference type="EMBL" id="GAF76934.1"/>
    </source>
</evidence>
<reference evidence="1" key="1">
    <citation type="journal article" date="2014" name="Front. Microbiol.">
        <title>High frequency of phylogenetically diverse reductive dehalogenase-homologous genes in deep subseafloor sedimentary metagenomes.</title>
        <authorList>
            <person name="Kawai M."/>
            <person name="Futagami T."/>
            <person name="Toyoda A."/>
            <person name="Takaki Y."/>
            <person name="Nishi S."/>
            <person name="Hori S."/>
            <person name="Arai W."/>
            <person name="Tsubouchi T."/>
            <person name="Morono Y."/>
            <person name="Uchiyama I."/>
            <person name="Ito T."/>
            <person name="Fujiyama A."/>
            <person name="Inagaki F."/>
            <person name="Takami H."/>
        </authorList>
    </citation>
    <scope>NUCLEOTIDE SEQUENCE</scope>
    <source>
        <strain evidence="1">Expedition CK06-06</strain>
    </source>
</reference>
<proteinExistence type="predicted"/>